<proteinExistence type="predicted"/>
<protein>
    <submittedName>
        <fullName evidence="2">Uncharacterized protein</fullName>
    </submittedName>
</protein>
<gene>
    <name evidence="2" type="ORF">AWC38_SpisGene21907</name>
</gene>
<comment type="caution">
    <text evidence="2">The sequence shown here is derived from an EMBL/GenBank/DDBJ whole genome shotgun (WGS) entry which is preliminary data.</text>
</comment>
<evidence type="ECO:0000313" key="3">
    <source>
        <dbReference type="Proteomes" id="UP000225706"/>
    </source>
</evidence>
<feature type="compositionally biased region" description="Acidic residues" evidence="1">
    <location>
        <begin position="61"/>
        <end position="85"/>
    </location>
</feature>
<dbReference type="AlphaFoldDB" id="A0A2B4RCF6"/>
<feature type="region of interest" description="Disordered" evidence="1">
    <location>
        <begin position="15"/>
        <end position="103"/>
    </location>
</feature>
<name>A0A2B4RCF6_STYPI</name>
<feature type="compositionally biased region" description="Acidic residues" evidence="1">
    <location>
        <begin position="40"/>
        <end position="53"/>
    </location>
</feature>
<sequence length="297" mass="33301">MDQIRMLKRFLTDCQKESGFAPETGENGLDAENDEKPMEIGEDGSEAENNEESMEIREDGSDAENDEEPIEIGEDGSDAENDEEPMNAFVSTNSSDAENDEEPMSADSLKNILRTPIMDIIFGDFNINYFDEFVKRNRGNTMDYVSMTLQTSPNTSCEALLYSPQNRTLFAESQTRRTPFKLRDFTCTDDQKMVANDMTFVGVPHQSEYSSQQAEVPSQFSKESVKVLEVLNTIKEWDSVVVRGKITQINETTNVGSKGLKLSQAVITDATASIQLENSARCMLDNRQVSAMWHDAC</sequence>
<reference evidence="3" key="1">
    <citation type="journal article" date="2017" name="bioRxiv">
        <title>Comparative analysis of the genomes of Stylophora pistillata and Acropora digitifera provides evidence for extensive differences between species of corals.</title>
        <authorList>
            <person name="Voolstra C.R."/>
            <person name="Li Y."/>
            <person name="Liew Y.J."/>
            <person name="Baumgarten S."/>
            <person name="Zoccola D."/>
            <person name="Flot J.-F."/>
            <person name="Tambutte S."/>
            <person name="Allemand D."/>
            <person name="Aranda M."/>
        </authorList>
    </citation>
    <scope>NUCLEOTIDE SEQUENCE [LARGE SCALE GENOMIC DNA]</scope>
</reference>
<evidence type="ECO:0000256" key="1">
    <source>
        <dbReference type="SAM" id="MobiDB-lite"/>
    </source>
</evidence>
<dbReference type="EMBL" id="LSMT01000860">
    <property type="protein sequence ID" value="PFX13975.1"/>
    <property type="molecule type" value="Genomic_DNA"/>
</dbReference>
<keyword evidence="3" id="KW-1185">Reference proteome</keyword>
<organism evidence="2 3">
    <name type="scientific">Stylophora pistillata</name>
    <name type="common">Smooth cauliflower coral</name>
    <dbReference type="NCBI Taxonomy" id="50429"/>
    <lineage>
        <taxon>Eukaryota</taxon>
        <taxon>Metazoa</taxon>
        <taxon>Cnidaria</taxon>
        <taxon>Anthozoa</taxon>
        <taxon>Hexacorallia</taxon>
        <taxon>Scleractinia</taxon>
        <taxon>Astrocoeniina</taxon>
        <taxon>Pocilloporidae</taxon>
        <taxon>Stylophora</taxon>
    </lineage>
</organism>
<accession>A0A2B4RCF6</accession>
<dbReference type="Proteomes" id="UP000225706">
    <property type="component" value="Unassembled WGS sequence"/>
</dbReference>
<evidence type="ECO:0000313" key="2">
    <source>
        <dbReference type="EMBL" id="PFX13975.1"/>
    </source>
</evidence>